<proteinExistence type="predicted"/>
<dbReference type="EMBL" id="JBBPFD010000013">
    <property type="protein sequence ID" value="KAK7901200.1"/>
    <property type="molecule type" value="Genomic_DNA"/>
</dbReference>
<sequence>MSSVESGAPPVCSICSVGAAMCEGEERERARRKREKGEKEEGWAVGVCVSGGDVRLKRRESPPDTTDTTVAPGIPVVYPRIGYKRDTEHAVASTRGQTRVAVQERTETRCAVQERTENTPCAVQERTENTPVRSTREDREHAGGSTRRTENTRCAVQEGQRTPRAQYKKDREHSGAQYKRGQRTRWCAVQERTQNTLVRSTREDREHAGVQYKRTQKPGAIQEDTEHAGGIQERTEKRRCAVQEDKNTLVRSTRGHRTAGAQYKRQNMPVAVQRRKCTNTAVHKTRHTYAAQERQSTC</sequence>
<dbReference type="AlphaFoldDB" id="A0AAW0NSR9"/>
<evidence type="ECO:0000313" key="3">
    <source>
        <dbReference type="Proteomes" id="UP001460270"/>
    </source>
</evidence>
<dbReference type="Proteomes" id="UP001460270">
    <property type="component" value="Unassembled WGS sequence"/>
</dbReference>
<reference evidence="3" key="1">
    <citation type="submission" date="2024-04" db="EMBL/GenBank/DDBJ databases">
        <title>Salinicola lusitanus LLJ914,a marine bacterium isolated from the Okinawa Trough.</title>
        <authorList>
            <person name="Li J."/>
        </authorList>
    </citation>
    <scope>NUCLEOTIDE SEQUENCE [LARGE SCALE GENOMIC DNA]</scope>
</reference>
<evidence type="ECO:0000313" key="2">
    <source>
        <dbReference type="EMBL" id="KAK7901200.1"/>
    </source>
</evidence>
<organism evidence="2 3">
    <name type="scientific">Mugilogobius chulae</name>
    <name type="common">yellowstripe goby</name>
    <dbReference type="NCBI Taxonomy" id="88201"/>
    <lineage>
        <taxon>Eukaryota</taxon>
        <taxon>Metazoa</taxon>
        <taxon>Chordata</taxon>
        <taxon>Craniata</taxon>
        <taxon>Vertebrata</taxon>
        <taxon>Euteleostomi</taxon>
        <taxon>Actinopterygii</taxon>
        <taxon>Neopterygii</taxon>
        <taxon>Teleostei</taxon>
        <taxon>Neoteleostei</taxon>
        <taxon>Acanthomorphata</taxon>
        <taxon>Gobiaria</taxon>
        <taxon>Gobiiformes</taxon>
        <taxon>Gobioidei</taxon>
        <taxon>Gobiidae</taxon>
        <taxon>Gobionellinae</taxon>
        <taxon>Mugilogobius</taxon>
    </lineage>
</organism>
<name>A0AAW0NSR9_9GOBI</name>
<evidence type="ECO:0000256" key="1">
    <source>
        <dbReference type="SAM" id="MobiDB-lite"/>
    </source>
</evidence>
<feature type="region of interest" description="Disordered" evidence="1">
    <location>
        <begin position="123"/>
        <end position="179"/>
    </location>
</feature>
<gene>
    <name evidence="2" type="ORF">WMY93_017969</name>
</gene>
<feature type="compositionally biased region" description="Basic and acidic residues" evidence="1">
    <location>
        <begin position="134"/>
        <end position="151"/>
    </location>
</feature>
<keyword evidence="3" id="KW-1185">Reference proteome</keyword>
<comment type="caution">
    <text evidence="2">The sequence shown here is derived from an EMBL/GenBank/DDBJ whole genome shotgun (WGS) entry which is preliminary data.</text>
</comment>
<protein>
    <submittedName>
        <fullName evidence="2">Uncharacterized protein</fullName>
    </submittedName>
</protein>
<accession>A0AAW0NSR9</accession>